<dbReference type="STRING" id="314608.KT99_14084"/>
<dbReference type="Proteomes" id="UP000005839">
    <property type="component" value="Unassembled WGS sequence"/>
</dbReference>
<organism evidence="2 3">
    <name type="scientific">Shewanella benthica KT99</name>
    <dbReference type="NCBI Taxonomy" id="314608"/>
    <lineage>
        <taxon>Bacteria</taxon>
        <taxon>Pseudomonadati</taxon>
        <taxon>Pseudomonadota</taxon>
        <taxon>Gammaproteobacteria</taxon>
        <taxon>Alteromonadales</taxon>
        <taxon>Shewanellaceae</taxon>
        <taxon>Shewanella</taxon>
    </lineage>
</organism>
<dbReference type="RefSeq" id="WP_005501242.1">
    <property type="nucleotide sequence ID" value="NZ_ABIC01000032.1"/>
</dbReference>
<evidence type="ECO:0000256" key="1">
    <source>
        <dbReference type="SAM" id="SignalP"/>
    </source>
</evidence>
<proteinExistence type="predicted"/>
<sequence>MNLMQKCLIKTLSSLFILSVIAGCAGKKTDPSDFEGKVKDRLKTDIRSNGIKLFTYKAKLASSSDSIDQMPHQQRVEQAKWGKRSRSGHYEVDLTDWTQQIELGLSKTLDMTGYCREGYMELSRLIEVDRGEIRGECNEGATQADRDKFSS</sequence>
<comment type="caution">
    <text evidence="2">The sequence shown here is derived from an EMBL/GenBank/DDBJ whole genome shotgun (WGS) entry which is preliminary data.</text>
</comment>
<dbReference type="EMBL" id="ABIC01000032">
    <property type="protein sequence ID" value="EDP99759.1"/>
    <property type="molecule type" value="Genomic_DNA"/>
</dbReference>
<reference evidence="2 3" key="1">
    <citation type="submission" date="2007-10" db="EMBL/GenBank/DDBJ databases">
        <authorList>
            <person name="Yayanos A."/>
            <person name="Ferriera S."/>
            <person name="Johnson J."/>
            <person name="Kravitz S."/>
            <person name="Halpern A."/>
            <person name="Remington K."/>
            <person name="Beeson K."/>
            <person name="Tran B."/>
            <person name="Rogers Y.-H."/>
            <person name="Friedman R."/>
            <person name="Venter J.C."/>
        </authorList>
    </citation>
    <scope>NUCLEOTIDE SEQUENCE [LARGE SCALE GENOMIC DNA]</scope>
    <source>
        <strain evidence="2 3">KT99</strain>
    </source>
</reference>
<evidence type="ECO:0000313" key="3">
    <source>
        <dbReference type="Proteomes" id="UP000005839"/>
    </source>
</evidence>
<keyword evidence="1" id="KW-0732">Signal</keyword>
<dbReference type="AlphaFoldDB" id="A9EI16"/>
<protein>
    <submittedName>
        <fullName evidence="2">Lipoprotein, putative</fullName>
    </submittedName>
</protein>
<evidence type="ECO:0000313" key="2">
    <source>
        <dbReference type="EMBL" id="EDP99759.1"/>
    </source>
</evidence>
<gene>
    <name evidence="2" type="ORF">KT99_14084</name>
</gene>
<keyword evidence="2" id="KW-0449">Lipoprotein</keyword>
<dbReference type="PROSITE" id="PS51257">
    <property type="entry name" value="PROKAR_LIPOPROTEIN"/>
    <property type="match status" value="1"/>
</dbReference>
<keyword evidence="3" id="KW-1185">Reference proteome</keyword>
<feature type="chain" id="PRO_5002738367" evidence="1">
    <location>
        <begin position="23"/>
        <end position="151"/>
    </location>
</feature>
<feature type="signal peptide" evidence="1">
    <location>
        <begin position="1"/>
        <end position="22"/>
    </location>
</feature>
<accession>A9EI16</accession>
<name>A9EI16_9GAMM</name>